<dbReference type="EMBL" id="FMHU01000001">
    <property type="protein sequence ID" value="SCL17629.1"/>
    <property type="molecule type" value="Genomic_DNA"/>
</dbReference>
<evidence type="ECO:0000256" key="2">
    <source>
        <dbReference type="ARBA" id="ARBA00022679"/>
    </source>
</evidence>
<reference evidence="4" key="1">
    <citation type="submission" date="2016-06" db="EMBL/GenBank/DDBJ databases">
        <authorList>
            <person name="Varghese N."/>
        </authorList>
    </citation>
    <scope>NUCLEOTIDE SEQUENCE [LARGE SCALE GENOMIC DNA]</scope>
    <source>
        <strain evidence="4">DSM 46123</strain>
    </source>
</reference>
<keyword evidence="2" id="KW-0808">Transferase</keyword>
<sequence length="354" mass="37405">MPVRSDTAVLPGLKPLVLQALSAPEYAAGTASIDRLRLAPVPLVPELRLVMAEDAIVLWARLEAEAGHVLPPPFWASAWTGGQGLARYILDHPDTVAGCHVLDVASGSGLVAIAAAIAGAAGVTANDIDPYSIAAINANAHANGVELTLSSSDLLDGDVDGVDVVLAGDALYHPSVAARMLPFLARVVAKGARVLVGDPDRGHLAHDWLEWVATYEVPMSGAPEDAQLHLTSVLKPRRDKVDDRRGRATRTTASKGNAALEAMIEEATVDAYGGDEQLTGLFTMIEEHLAVPFTTTVLGVEVSVYKIDLTADSIVAVCARGCHRQRIDLLDLPLPTPAPDGTAWIDAYRHWAGR</sequence>
<protein>
    <submittedName>
        <fullName evidence="3">Predicted nicotinamide N-methyase</fullName>
    </submittedName>
</protein>
<evidence type="ECO:0000313" key="3">
    <source>
        <dbReference type="EMBL" id="SCL17629.1"/>
    </source>
</evidence>
<dbReference type="AlphaFoldDB" id="A0A1C6RKC7"/>
<dbReference type="Proteomes" id="UP000198906">
    <property type="component" value="Unassembled WGS sequence"/>
</dbReference>
<organism evidence="3 4">
    <name type="scientific">Micromonospora inyonensis</name>
    <dbReference type="NCBI Taxonomy" id="47866"/>
    <lineage>
        <taxon>Bacteria</taxon>
        <taxon>Bacillati</taxon>
        <taxon>Actinomycetota</taxon>
        <taxon>Actinomycetes</taxon>
        <taxon>Micromonosporales</taxon>
        <taxon>Micromonosporaceae</taxon>
        <taxon>Micromonospora</taxon>
    </lineage>
</organism>
<dbReference type="GO" id="GO:0032259">
    <property type="term" value="P:methylation"/>
    <property type="evidence" value="ECO:0007669"/>
    <property type="project" value="UniProtKB-KW"/>
</dbReference>
<keyword evidence="1" id="KW-0489">Methyltransferase</keyword>
<keyword evidence="4" id="KW-1185">Reference proteome</keyword>
<evidence type="ECO:0000256" key="1">
    <source>
        <dbReference type="ARBA" id="ARBA00022603"/>
    </source>
</evidence>
<proteinExistence type="predicted"/>
<dbReference type="InterPro" id="IPR029063">
    <property type="entry name" value="SAM-dependent_MTases_sf"/>
</dbReference>
<evidence type="ECO:0000313" key="4">
    <source>
        <dbReference type="Proteomes" id="UP000198906"/>
    </source>
</evidence>
<dbReference type="PANTHER" id="PTHR43648:SF1">
    <property type="entry name" value="ELECTRON TRANSFER FLAVOPROTEIN BETA SUBUNIT LYSINE METHYLTRANSFERASE"/>
    <property type="match status" value="1"/>
</dbReference>
<gene>
    <name evidence="3" type="ORF">GA0074694_2076</name>
</gene>
<dbReference type="InterPro" id="IPR050078">
    <property type="entry name" value="Ribosomal_L11_MeTrfase_PrmA"/>
</dbReference>
<dbReference type="PANTHER" id="PTHR43648">
    <property type="entry name" value="ELECTRON TRANSFER FLAVOPROTEIN BETA SUBUNIT LYSINE METHYLTRANSFERASE"/>
    <property type="match status" value="1"/>
</dbReference>
<dbReference type="Pfam" id="PF06325">
    <property type="entry name" value="PrmA"/>
    <property type="match status" value="1"/>
</dbReference>
<dbReference type="Gene3D" id="3.40.50.150">
    <property type="entry name" value="Vaccinia Virus protein VP39"/>
    <property type="match status" value="1"/>
</dbReference>
<accession>A0A1C6RKC7</accession>
<dbReference type="SUPFAM" id="SSF53335">
    <property type="entry name" value="S-adenosyl-L-methionine-dependent methyltransferases"/>
    <property type="match status" value="1"/>
</dbReference>
<dbReference type="GO" id="GO:0016279">
    <property type="term" value="F:protein-lysine N-methyltransferase activity"/>
    <property type="evidence" value="ECO:0007669"/>
    <property type="project" value="TreeGrafter"/>
</dbReference>
<dbReference type="STRING" id="47866.GA0074694_2076"/>
<name>A0A1C6RKC7_9ACTN</name>